<dbReference type="RefSeq" id="WP_071503525.1">
    <property type="nucleotide sequence ID" value="NZ_MORL01000005.1"/>
</dbReference>
<feature type="chain" id="PRO_5010306208" description="Transporter" evidence="1">
    <location>
        <begin position="19"/>
        <end position="302"/>
    </location>
</feature>
<gene>
    <name evidence="2" type="ORF">BLX24_12770</name>
</gene>
<sequence length="302" mass="33850">MKKLLMFTLVLWPLVSSACDICGCSNGGAYFGIMPQVGRPFVGVRYRLASYDSHLNSQYLRTKETFRATEVWARVYPVRRVQVMAFVPYYFNQQQEVSSGAIRRLQGIGDITALANYNVFNTFWDSTRVHRVNHSLLLGAGVKLPTGRFRYDQTDLSEVNNPNFQLGTGSVDALLSALYSMRAGAWGWNTDLTYKINTTNAQQYRFGNRLTANSLIFYAKELPAVTLMPNAGVYAEVAAQDHRSGVSNNQTGGYVTMANLGMELYLKRFSVGATYQHPMAQQLAEGELKARSRATFHITLML</sequence>
<keyword evidence="3" id="KW-1185">Reference proteome</keyword>
<evidence type="ECO:0000256" key="1">
    <source>
        <dbReference type="SAM" id="SignalP"/>
    </source>
</evidence>
<comment type="caution">
    <text evidence="2">The sequence shown here is derived from an EMBL/GenBank/DDBJ whole genome shotgun (WGS) entry which is preliminary data.</text>
</comment>
<protein>
    <recommendedName>
        <fullName evidence="4">Transporter</fullName>
    </recommendedName>
</protein>
<evidence type="ECO:0008006" key="4">
    <source>
        <dbReference type="Google" id="ProtNLM"/>
    </source>
</evidence>
<organism evidence="2 3">
    <name type="scientific">Arsenicibacter rosenii</name>
    <dbReference type="NCBI Taxonomy" id="1750698"/>
    <lineage>
        <taxon>Bacteria</taxon>
        <taxon>Pseudomonadati</taxon>
        <taxon>Bacteroidota</taxon>
        <taxon>Cytophagia</taxon>
        <taxon>Cytophagales</taxon>
        <taxon>Spirosomataceae</taxon>
        <taxon>Arsenicibacter</taxon>
    </lineage>
</organism>
<evidence type="ECO:0000313" key="3">
    <source>
        <dbReference type="Proteomes" id="UP000181790"/>
    </source>
</evidence>
<accession>A0A1S2VJZ1</accession>
<dbReference type="AlphaFoldDB" id="A0A1S2VJZ1"/>
<name>A0A1S2VJZ1_9BACT</name>
<feature type="signal peptide" evidence="1">
    <location>
        <begin position="1"/>
        <end position="18"/>
    </location>
</feature>
<proteinExistence type="predicted"/>
<keyword evidence="1" id="KW-0732">Signal</keyword>
<dbReference type="Proteomes" id="UP000181790">
    <property type="component" value="Unassembled WGS sequence"/>
</dbReference>
<dbReference type="EMBL" id="MORL01000005">
    <property type="protein sequence ID" value="OIN59074.1"/>
    <property type="molecule type" value="Genomic_DNA"/>
</dbReference>
<dbReference type="OrthoDB" id="1405967at2"/>
<dbReference type="PROSITE" id="PS51257">
    <property type="entry name" value="PROKAR_LIPOPROTEIN"/>
    <property type="match status" value="1"/>
</dbReference>
<reference evidence="2 3" key="1">
    <citation type="submission" date="2016-10" db="EMBL/GenBank/DDBJ databases">
        <title>Arsenicibacter rosenii gen. nov., sp. nov., an efficient arsenic-methylating bacterium isolated from an arsenic-contaminated paddy soil.</title>
        <authorList>
            <person name="Huang K."/>
        </authorList>
    </citation>
    <scope>NUCLEOTIDE SEQUENCE [LARGE SCALE GENOMIC DNA]</scope>
    <source>
        <strain evidence="2 3">SM-1</strain>
    </source>
</reference>
<evidence type="ECO:0000313" key="2">
    <source>
        <dbReference type="EMBL" id="OIN59074.1"/>
    </source>
</evidence>